<dbReference type="Proteomes" id="UP000243374">
    <property type="component" value="Unassembled WGS sequence"/>
</dbReference>
<dbReference type="EMBL" id="FOSF01000010">
    <property type="protein sequence ID" value="SFJ96363.1"/>
    <property type="molecule type" value="Genomic_DNA"/>
</dbReference>
<evidence type="ECO:0000313" key="2">
    <source>
        <dbReference type="Proteomes" id="UP000243374"/>
    </source>
</evidence>
<accession>A0A662ZBP5</accession>
<sequence>MTYELKYMTATKVYNYLGISKALFYRVLKNDPTFPKGLEITKGKKVYDKNSIDEWLLSKNSQTNLS</sequence>
<dbReference type="OrthoDB" id="8455288at2"/>
<keyword evidence="2" id="KW-1185">Reference proteome</keyword>
<protein>
    <submittedName>
        <fullName evidence="1">Transcriptional regulator, AlpA family</fullName>
    </submittedName>
</protein>
<proteinExistence type="predicted"/>
<reference evidence="1 2" key="1">
    <citation type="submission" date="2016-10" db="EMBL/GenBank/DDBJ databases">
        <authorList>
            <person name="Varghese N."/>
            <person name="Submissions S."/>
        </authorList>
    </citation>
    <scope>NUCLEOTIDE SEQUENCE [LARGE SCALE GENOMIC DNA]</scope>
    <source>
        <strain evidence="1 2">22B</strain>
    </source>
</reference>
<dbReference type="AlphaFoldDB" id="A0A662ZBP5"/>
<dbReference type="Pfam" id="PF05930">
    <property type="entry name" value="Phage_AlpA"/>
    <property type="match status" value="1"/>
</dbReference>
<dbReference type="InterPro" id="IPR010260">
    <property type="entry name" value="AlpA"/>
</dbReference>
<gene>
    <name evidence="1" type="ORF">SAMN04487865_101029</name>
</gene>
<organism evidence="1 2">
    <name type="scientific">Succinivibrio dextrinosolvens</name>
    <dbReference type="NCBI Taxonomy" id="83771"/>
    <lineage>
        <taxon>Bacteria</taxon>
        <taxon>Pseudomonadati</taxon>
        <taxon>Pseudomonadota</taxon>
        <taxon>Gammaproteobacteria</taxon>
        <taxon>Aeromonadales</taxon>
        <taxon>Succinivibrionaceae</taxon>
        <taxon>Succinivibrio</taxon>
    </lineage>
</organism>
<evidence type="ECO:0000313" key="1">
    <source>
        <dbReference type="EMBL" id="SFJ96363.1"/>
    </source>
</evidence>
<name>A0A662ZBP5_9GAMM</name>